<evidence type="ECO:0000313" key="1">
    <source>
        <dbReference type="EMBL" id="KAK9141939.1"/>
    </source>
</evidence>
<gene>
    <name evidence="1" type="ORF">Syun_011339</name>
</gene>
<name>A0AAP0PGD3_9MAGN</name>
<accession>A0AAP0PGD3</accession>
<evidence type="ECO:0000313" key="2">
    <source>
        <dbReference type="Proteomes" id="UP001420932"/>
    </source>
</evidence>
<reference evidence="1 2" key="1">
    <citation type="submission" date="2024-01" db="EMBL/GenBank/DDBJ databases">
        <title>Genome assemblies of Stephania.</title>
        <authorList>
            <person name="Yang L."/>
        </authorList>
    </citation>
    <scope>NUCLEOTIDE SEQUENCE [LARGE SCALE GENOMIC DNA]</scope>
    <source>
        <strain evidence="1">YNDBR</strain>
        <tissue evidence="1">Leaf</tissue>
    </source>
</reference>
<keyword evidence="2" id="KW-1185">Reference proteome</keyword>
<organism evidence="1 2">
    <name type="scientific">Stephania yunnanensis</name>
    <dbReference type="NCBI Taxonomy" id="152371"/>
    <lineage>
        <taxon>Eukaryota</taxon>
        <taxon>Viridiplantae</taxon>
        <taxon>Streptophyta</taxon>
        <taxon>Embryophyta</taxon>
        <taxon>Tracheophyta</taxon>
        <taxon>Spermatophyta</taxon>
        <taxon>Magnoliopsida</taxon>
        <taxon>Ranunculales</taxon>
        <taxon>Menispermaceae</taxon>
        <taxon>Menispermoideae</taxon>
        <taxon>Cissampelideae</taxon>
        <taxon>Stephania</taxon>
    </lineage>
</organism>
<proteinExistence type="predicted"/>
<dbReference type="AlphaFoldDB" id="A0AAP0PGD3"/>
<protein>
    <submittedName>
        <fullName evidence="1">Uncharacterized protein</fullName>
    </submittedName>
</protein>
<dbReference type="EMBL" id="JBBNAF010000005">
    <property type="protein sequence ID" value="KAK9141939.1"/>
    <property type="molecule type" value="Genomic_DNA"/>
</dbReference>
<comment type="caution">
    <text evidence="1">The sequence shown here is derived from an EMBL/GenBank/DDBJ whole genome shotgun (WGS) entry which is preliminary data.</text>
</comment>
<dbReference type="Proteomes" id="UP001420932">
    <property type="component" value="Unassembled WGS sequence"/>
</dbReference>
<sequence>MKSCTEKQNLREEAKNIALAELVTKLEFFSTVFNFFRDSQTTNWVLRSDVDDSSKCVCDKEG</sequence>